<reference evidence="1" key="2">
    <citation type="journal article" date="2015" name="Fish Shellfish Immunol.">
        <title>Early steps in the European eel (Anguilla anguilla)-Vibrio vulnificus interaction in the gills: Role of the RtxA13 toxin.</title>
        <authorList>
            <person name="Callol A."/>
            <person name="Pajuelo D."/>
            <person name="Ebbesson L."/>
            <person name="Teles M."/>
            <person name="MacKenzie S."/>
            <person name="Amaro C."/>
        </authorList>
    </citation>
    <scope>NUCLEOTIDE SEQUENCE</scope>
</reference>
<name>A0A0E9PLZ8_ANGAN</name>
<organism evidence="1">
    <name type="scientific">Anguilla anguilla</name>
    <name type="common">European freshwater eel</name>
    <name type="synonym">Muraena anguilla</name>
    <dbReference type="NCBI Taxonomy" id="7936"/>
    <lineage>
        <taxon>Eukaryota</taxon>
        <taxon>Metazoa</taxon>
        <taxon>Chordata</taxon>
        <taxon>Craniata</taxon>
        <taxon>Vertebrata</taxon>
        <taxon>Euteleostomi</taxon>
        <taxon>Actinopterygii</taxon>
        <taxon>Neopterygii</taxon>
        <taxon>Teleostei</taxon>
        <taxon>Anguilliformes</taxon>
        <taxon>Anguillidae</taxon>
        <taxon>Anguilla</taxon>
    </lineage>
</organism>
<dbReference type="AlphaFoldDB" id="A0A0E9PLZ8"/>
<accession>A0A0E9PLZ8</accession>
<sequence>MRAEFSTCIFLCLCFYVEIALDSKYLMETGHRLFAAS</sequence>
<dbReference type="EMBL" id="GBXM01103043">
    <property type="protein sequence ID" value="JAH05534.1"/>
    <property type="molecule type" value="Transcribed_RNA"/>
</dbReference>
<reference evidence="1" key="1">
    <citation type="submission" date="2014-11" db="EMBL/GenBank/DDBJ databases">
        <authorList>
            <person name="Amaro Gonzalez C."/>
        </authorList>
    </citation>
    <scope>NUCLEOTIDE SEQUENCE</scope>
</reference>
<evidence type="ECO:0000313" key="1">
    <source>
        <dbReference type="EMBL" id="JAH05534.1"/>
    </source>
</evidence>
<protein>
    <submittedName>
        <fullName evidence="1">Uncharacterized protein</fullName>
    </submittedName>
</protein>
<dbReference type="EMBL" id="GBXM01080713">
    <property type="protein sequence ID" value="JAH27864.1"/>
    <property type="molecule type" value="Transcribed_RNA"/>
</dbReference>
<proteinExistence type="predicted"/>